<dbReference type="EMBL" id="CAJNDS010002350">
    <property type="protein sequence ID" value="CAE7445105.1"/>
    <property type="molecule type" value="Genomic_DNA"/>
</dbReference>
<reference evidence="4" key="1">
    <citation type="submission" date="2021-02" db="EMBL/GenBank/DDBJ databases">
        <authorList>
            <person name="Dougan E. K."/>
            <person name="Rhodes N."/>
            <person name="Thang M."/>
            <person name="Chan C."/>
        </authorList>
    </citation>
    <scope>NUCLEOTIDE SEQUENCE</scope>
</reference>
<dbReference type="Proteomes" id="UP000604046">
    <property type="component" value="Unassembled WGS sequence"/>
</dbReference>
<dbReference type="PROSITE" id="PS50118">
    <property type="entry name" value="HMG_BOX_2"/>
    <property type="match status" value="1"/>
</dbReference>
<evidence type="ECO:0000313" key="5">
    <source>
        <dbReference type="Proteomes" id="UP000604046"/>
    </source>
</evidence>
<evidence type="ECO:0000256" key="2">
    <source>
        <dbReference type="SAM" id="MobiDB-lite"/>
    </source>
</evidence>
<organism evidence="4 5">
    <name type="scientific">Symbiodinium natans</name>
    <dbReference type="NCBI Taxonomy" id="878477"/>
    <lineage>
        <taxon>Eukaryota</taxon>
        <taxon>Sar</taxon>
        <taxon>Alveolata</taxon>
        <taxon>Dinophyceae</taxon>
        <taxon>Suessiales</taxon>
        <taxon>Symbiodiniaceae</taxon>
        <taxon>Symbiodinium</taxon>
    </lineage>
</organism>
<dbReference type="GO" id="GO:0003677">
    <property type="term" value="F:DNA binding"/>
    <property type="evidence" value="ECO:0007669"/>
    <property type="project" value="UniProtKB-UniRule"/>
</dbReference>
<evidence type="ECO:0000313" key="4">
    <source>
        <dbReference type="EMBL" id="CAE7445105.1"/>
    </source>
</evidence>
<comment type="caution">
    <text evidence="4">The sequence shown here is derived from an EMBL/GenBank/DDBJ whole genome shotgun (WGS) entry which is preliminary data.</text>
</comment>
<keyword evidence="1" id="KW-0539">Nucleus</keyword>
<feature type="compositionally biased region" description="Low complexity" evidence="2">
    <location>
        <begin position="127"/>
        <end position="138"/>
    </location>
</feature>
<evidence type="ECO:0000256" key="1">
    <source>
        <dbReference type="PROSITE-ProRule" id="PRU00267"/>
    </source>
</evidence>
<feature type="region of interest" description="Disordered" evidence="2">
    <location>
        <begin position="116"/>
        <end position="142"/>
    </location>
</feature>
<feature type="DNA-binding region" description="HMG box" evidence="1">
    <location>
        <begin position="1"/>
        <end position="46"/>
    </location>
</feature>
<evidence type="ECO:0000259" key="3">
    <source>
        <dbReference type="PROSITE" id="PS50118"/>
    </source>
</evidence>
<accession>A0A812RL30</accession>
<sequence length="279" mass="31543">MMELQTKALKYLAAAWNALSEEEKATYKAKELELKKKYAEDLAAWKTTEAFQTFAMDVDEWYQTEEAQKTKKPAKSFRLWKTKKMQSKRAADKLADRERVKAEKLAARERAKFEKSAGKKKAKVSMPGAPAEPEAPAVEIPPPLEKDPFWDECFSNAEVAGTIEKHLARWLSTDELSKLQSLPPPISPAAPLCASDEESFVDWAVPTERAMRPSKPEMLRACPAFVVLACLGQVFWSGRNRNFFHLSKVTKAYDEFLSHSWQAPCSWRAFGNSDSCLAT</sequence>
<dbReference type="InterPro" id="IPR036910">
    <property type="entry name" value="HMG_box_dom_sf"/>
</dbReference>
<name>A0A812RL30_9DINO</name>
<dbReference type="Gene3D" id="1.10.30.10">
    <property type="entry name" value="High mobility group box domain"/>
    <property type="match status" value="1"/>
</dbReference>
<dbReference type="OrthoDB" id="1919336at2759"/>
<dbReference type="SUPFAM" id="SSF47095">
    <property type="entry name" value="HMG-box"/>
    <property type="match status" value="1"/>
</dbReference>
<keyword evidence="1" id="KW-0238">DNA-binding</keyword>
<keyword evidence="5" id="KW-1185">Reference proteome</keyword>
<proteinExistence type="predicted"/>
<gene>
    <name evidence="4" type="ORF">SNAT2548_LOCUS24235</name>
</gene>
<dbReference type="AlphaFoldDB" id="A0A812RL30"/>
<dbReference type="InterPro" id="IPR009071">
    <property type="entry name" value="HMG_box_dom"/>
</dbReference>
<dbReference type="GO" id="GO:0005634">
    <property type="term" value="C:nucleus"/>
    <property type="evidence" value="ECO:0007669"/>
    <property type="project" value="UniProtKB-UniRule"/>
</dbReference>
<protein>
    <recommendedName>
        <fullName evidence="3">HMG box domain-containing protein</fullName>
    </recommendedName>
</protein>
<feature type="domain" description="HMG box" evidence="3">
    <location>
        <begin position="1"/>
        <end position="46"/>
    </location>
</feature>